<feature type="domain" description="HTH lysR-type" evidence="5">
    <location>
        <begin position="1"/>
        <end position="58"/>
    </location>
</feature>
<evidence type="ECO:0000256" key="4">
    <source>
        <dbReference type="ARBA" id="ARBA00023163"/>
    </source>
</evidence>
<dbReference type="KEGG" id="hba:Hbal_1530"/>
<organism evidence="6 7">
    <name type="scientific">Hirschia baltica (strain ATCC 49814 / DSM 5838 / IFAM 1418)</name>
    <dbReference type="NCBI Taxonomy" id="582402"/>
    <lineage>
        <taxon>Bacteria</taxon>
        <taxon>Pseudomonadati</taxon>
        <taxon>Pseudomonadota</taxon>
        <taxon>Alphaproteobacteria</taxon>
        <taxon>Hyphomonadales</taxon>
        <taxon>Hyphomonadaceae</taxon>
        <taxon>Hirschia</taxon>
    </lineage>
</organism>
<dbReference type="HOGENOM" id="CLU_039613_4_1_5"/>
<keyword evidence="7" id="KW-1185">Reference proteome</keyword>
<comment type="similarity">
    <text evidence="1">Belongs to the LysR transcriptional regulatory family.</text>
</comment>
<evidence type="ECO:0000313" key="6">
    <source>
        <dbReference type="EMBL" id="ACT59218.1"/>
    </source>
</evidence>
<evidence type="ECO:0000256" key="2">
    <source>
        <dbReference type="ARBA" id="ARBA00023015"/>
    </source>
</evidence>
<dbReference type="RefSeq" id="WP_015827368.1">
    <property type="nucleotide sequence ID" value="NC_012982.1"/>
</dbReference>
<keyword evidence="4" id="KW-0804">Transcription</keyword>
<dbReference type="PANTHER" id="PTHR30126:SF2">
    <property type="entry name" value="HTH-TYPE TRANSCRIPTIONAL REGULATOR YJIE"/>
    <property type="match status" value="1"/>
</dbReference>
<dbReference type="InterPro" id="IPR036390">
    <property type="entry name" value="WH_DNA-bd_sf"/>
</dbReference>
<dbReference type="GO" id="GO:0000976">
    <property type="term" value="F:transcription cis-regulatory region binding"/>
    <property type="evidence" value="ECO:0007669"/>
    <property type="project" value="TreeGrafter"/>
</dbReference>
<keyword evidence="2" id="KW-0805">Transcription regulation</keyword>
<evidence type="ECO:0000256" key="1">
    <source>
        <dbReference type="ARBA" id="ARBA00009437"/>
    </source>
</evidence>
<keyword evidence="3" id="KW-0238">DNA-binding</keyword>
<dbReference type="AlphaFoldDB" id="C6XJC3"/>
<dbReference type="Pfam" id="PF03466">
    <property type="entry name" value="LysR_substrate"/>
    <property type="match status" value="1"/>
</dbReference>
<dbReference type="PROSITE" id="PS50931">
    <property type="entry name" value="HTH_LYSR"/>
    <property type="match status" value="1"/>
</dbReference>
<evidence type="ECO:0000256" key="3">
    <source>
        <dbReference type="ARBA" id="ARBA00023125"/>
    </source>
</evidence>
<name>C6XJC3_HIRBI</name>
<dbReference type="InterPro" id="IPR036388">
    <property type="entry name" value="WH-like_DNA-bd_sf"/>
</dbReference>
<dbReference type="InterPro" id="IPR000847">
    <property type="entry name" value="LysR_HTH_N"/>
</dbReference>
<protein>
    <submittedName>
        <fullName evidence="6">Transcriptional regulator, LysR family</fullName>
    </submittedName>
</protein>
<proteinExistence type="inferred from homology"/>
<evidence type="ECO:0000259" key="5">
    <source>
        <dbReference type="PROSITE" id="PS50931"/>
    </source>
</evidence>
<sequence length="292" mass="32550">MNSEWLLDFLELTDAGSFSRAAQRRYITQSAFSRRIRSLEEWVGTSLVNRDTHTMKLTPSGESFTIVAEQVIRSLEAGRNEACAIERASIETVHFAATHALSLTFFPTWLRKLEKDEPASTTLKLTADHMLACEKLMQEGRSQFLLCHHHENSNLQLGQGFKSVKLGEDILLPVVSLKLKETVEPRNLPLLSFSPESGLGKILSCVLDDNIDTPSKQPVFTSHLASVLTSMARQGRGIAWTVLSIVADDLETGSLVRASDQQIPVEIRLWRAAARQSPAAERLWSKVLKSLQ</sequence>
<dbReference type="PANTHER" id="PTHR30126">
    <property type="entry name" value="HTH-TYPE TRANSCRIPTIONAL REGULATOR"/>
    <property type="match status" value="1"/>
</dbReference>
<dbReference type="SUPFAM" id="SSF53850">
    <property type="entry name" value="Periplasmic binding protein-like II"/>
    <property type="match status" value="1"/>
</dbReference>
<dbReference type="SUPFAM" id="SSF46785">
    <property type="entry name" value="Winged helix' DNA-binding domain"/>
    <property type="match status" value="1"/>
</dbReference>
<reference evidence="7" key="1">
    <citation type="journal article" date="2011" name="J. Bacteriol.">
        <title>Genome sequences of eight morphologically diverse alphaproteobacteria.</title>
        <authorList>
            <consortium name="US DOE Joint Genome Institute"/>
            <person name="Brown P.J."/>
            <person name="Kysela D.T."/>
            <person name="Buechlein A."/>
            <person name="Hemmerich C."/>
            <person name="Brun Y.V."/>
        </authorList>
    </citation>
    <scope>NUCLEOTIDE SEQUENCE [LARGE SCALE GENOMIC DNA]</scope>
    <source>
        <strain evidence="7">ATCC 49814 / DSM 5838 / IFAM 1418</strain>
    </source>
</reference>
<dbReference type="Pfam" id="PF00126">
    <property type="entry name" value="HTH_1"/>
    <property type="match status" value="1"/>
</dbReference>
<dbReference type="OrthoDB" id="7328368at2"/>
<dbReference type="EMBL" id="CP001678">
    <property type="protein sequence ID" value="ACT59218.1"/>
    <property type="molecule type" value="Genomic_DNA"/>
</dbReference>
<dbReference type="PRINTS" id="PR00039">
    <property type="entry name" value="HTHLYSR"/>
</dbReference>
<dbReference type="Proteomes" id="UP000002745">
    <property type="component" value="Chromosome"/>
</dbReference>
<dbReference type="CDD" id="cd05466">
    <property type="entry name" value="PBP2_LTTR_substrate"/>
    <property type="match status" value="1"/>
</dbReference>
<accession>C6XJC3</accession>
<dbReference type="GO" id="GO:0003700">
    <property type="term" value="F:DNA-binding transcription factor activity"/>
    <property type="evidence" value="ECO:0007669"/>
    <property type="project" value="InterPro"/>
</dbReference>
<gene>
    <name evidence="6" type="ordered locus">Hbal_1530</name>
</gene>
<evidence type="ECO:0000313" key="7">
    <source>
        <dbReference type="Proteomes" id="UP000002745"/>
    </source>
</evidence>
<dbReference type="STRING" id="582402.Hbal_1530"/>
<dbReference type="eggNOG" id="COG0583">
    <property type="taxonomic scope" value="Bacteria"/>
</dbReference>
<dbReference type="InterPro" id="IPR005119">
    <property type="entry name" value="LysR_subst-bd"/>
</dbReference>
<dbReference type="Gene3D" id="1.10.10.10">
    <property type="entry name" value="Winged helix-like DNA-binding domain superfamily/Winged helix DNA-binding domain"/>
    <property type="match status" value="1"/>
</dbReference>